<name>A0AAE6YIV4_9GAMM</name>
<sequence length="376" mass="44170">MAYYIINFDKSKWFEMVSDSDKRNVANKWSLGYVWEHDRGLTDLNPVMKGKVLSNLNDIQFARDHHMLSRNLRKHKLSKHFDGWVKNFGTQPLEDFNAYHYFVNTDNTTDYKMLKLSENKFFRSEDENALVSAFRNKPEYDKYKIELDKLNMENNVKVKLPRMFDRSKDTLVFLAHGSYGSETISSGINKLDFSNKEKRIEFNARIMGQFIDVFFKENLYPGINTQHDFSTTKGDQNTLKVILWSCYAGGISESGKCIAGELCKKLSEKNKFNVRVIAHDLALFFPDIRYYTFPSYPNKSFFILENANHVWFKTGVNGEESIDLAHNIYKYGGKNENHKLIFWPHKIRGNGCMAKDKPSFKHTYKKFNDWQPKQYD</sequence>
<dbReference type="AlphaFoldDB" id="A0AAE6YIV4"/>
<gene>
    <name evidence="1" type="ORF">E4K63_07740</name>
</gene>
<dbReference type="RefSeq" id="WP_133940845.1">
    <property type="nucleotide sequence ID" value="NZ_CP038241.1"/>
</dbReference>
<dbReference type="KEGG" id="aii:E4K63_07740"/>
<accession>A0AAE6YIV4</accession>
<dbReference type="Proteomes" id="UP000502004">
    <property type="component" value="Chromosome"/>
</dbReference>
<evidence type="ECO:0000313" key="2">
    <source>
        <dbReference type="Proteomes" id="UP000502004"/>
    </source>
</evidence>
<keyword evidence="2" id="KW-1185">Reference proteome</keyword>
<evidence type="ECO:0000313" key="1">
    <source>
        <dbReference type="EMBL" id="QIV96725.1"/>
    </source>
</evidence>
<reference evidence="1 2" key="1">
    <citation type="submission" date="2019-03" db="EMBL/GenBank/DDBJ databases">
        <title>Complete Genome Sequence of Allofrancisella inopinata Strain SYSU YG23 Isolated from Water-Cooling Systems in China.</title>
        <authorList>
            <person name="Ohrman C."/>
            <person name="Uneklint I."/>
            <person name="Sjodin A."/>
        </authorList>
    </citation>
    <scope>NUCLEOTIDE SEQUENCE [LARGE SCALE GENOMIC DNA]</scope>
    <source>
        <strain evidence="1 2">SYSU YG23</strain>
    </source>
</reference>
<organism evidence="1 2">
    <name type="scientific">Allofrancisella inopinata</name>
    <dbReference type="NCBI Taxonomy" id="1085647"/>
    <lineage>
        <taxon>Bacteria</taxon>
        <taxon>Pseudomonadati</taxon>
        <taxon>Pseudomonadota</taxon>
        <taxon>Gammaproteobacteria</taxon>
        <taxon>Thiotrichales</taxon>
        <taxon>Francisellaceae</taxon>
        <taxon>Allofrancisella</taxon>
    </lineage>
</organism>
<protein>
    <submittedName>
        <fullName evidence="1">Uncharacterized protein</fullName>
    </submittedName>
</protein>
<proteinExistence type="predicted"/>
<dbReference type="EMBL" id="CP038241">
    <property type="protein sequence ID" value="QIV96725.1"/>
    <property type="molecule type" value="Genomic_DNA"/>
</dbReference>